<protein>
    <submittedName>
        <fullName evidence="1">Uncharacterized protein</fullName>
    </submittedName>
</protein>
<organism evidence="1">
    <name type="scientific">Prochlorococcus marinus XMU1424</name>
    <dbReference type="NCBI Taxonomy" id="2774497"/>
    <lineage>
        <taxon>Bacteria</taxon>
        <taxon>Bacillati</taxon>
        <taxon>Cyanobacteriota</taxon>
        <taxon>Cyanophyceae</taxon>
        <taxon>Synechococcales</taxon>
        <taxon>Prochlorococcaceae</taxon>
        <taxon>Prochlorococcus</taxon>
    </lineage>
</organism>
<gene>
    <name evidence="1" type="ORF">JJ833_02400</name>
</gene>
<comment type="caution">
    <text evidence="1">The sequence shown here is derived from an EMBL/GenBank/DDBJ whole genome shotgun (WGS) entry which is preliminary data.</text>
</comment>
<evidence type="ECO:0000313" key="1">
    <source>
        <dbReference type="EMBL" id="MBO6987694.1"/>
    </source>
</evidence>
<dbReference type="EMBL" id="JAEPLE010000001">
    <property type="protein sequence ID" value="MBO6987694.1"/>
    <property type="molecule type" value="Genomic_DNA"/>
</dbReference>
<proteinExistence type="predicted"/>
<reference evidence="1" key="1">
    <citation type="journal article" date="2021" name="Front. Mar. Sci.">
        <title>Genomes of Diverse Isolates of Prochlorococcus High-Light-Adapted Clade II in the Western Pacific Ocean.</title>
        <authorList>
            <person name="Yan W."/>
            <person name="Feng X."/>
            <person name="Zhang W."/>
            <person name="Nawaz M.Z."/>
            <person name="Luo T."/>
            <person name="Zhang R."/>
            <person name="Jiao N."/>
        </authorList>
    </citation>
    <scope>NUCLEOTIDE SEQUENCE</scope>
    <source>
        <strain evidence="1">XMU1424</strain>
    </source>
</reference>
<sequence length="95" mass="11251">MSEVTETLVRDYKITRRSANLDINWASAQIVKNLEKHEKRDLLAWLLTQSERVYQRAFQANQFSAAQGALKLIYDMTIKEPEKKKDSRWHGNYKH</sequence>
<dbReference type="AlphaFoldDB" id="A0A9D9FZF8"/>
<name>A0A9D9FZF8_PROMR</name>
<accession>A0A9D9FZF8</accession>